<feature type="compositionally biased region" description="Basic residues" evidence="1">
    <location>
        <begin position="406"/>
        <end position="415"/>
    </location>
</feature>
<organism evidence="2 3">
    <name type="scientific">Lepeophtheirus salmonis</name>
    <name type="common">Salmon louse</name>
    <name type="synonym">Caligus salmonis</name>
    <dbReference type="NCBI Taxonomy" id="72036"/>
    <lineage>
        <taxon>Eukaryota</taxon>
        <taxon>Metazoa</taxon>
        <taxon>Ecdysozoa</taxon>
        <taxon>Arthropoda</taxon>
        <taxon>Crustacea</taxon>
        <taxon>Multicrustacea</taxon>
        <taxon>Hexanauplia</taxon>
        <taxon>Copepoda</taxon>
        <taxon>Siphonostomatoida</taxon>
        <taxon>Caligidae</taxon>
        <taxon>Lepeophtheirus</taxon>
    </lineage>
</organism>
<feature type="region of interest" description="Disordered" evidence="1">
    <location>
        <begin position="285"/>
        <end position="357"/>
    </location>
</feature>
<feature type="compositionally biased region" description="Pro residues" evidence="1">
    <location>
        <begin position="1317"/>
        <end position="1326"/>
    </location>
</feature>
<feature type="region of interest" description="Disordered" evidence="1">
    <location>
        <begin position="16"/>
        <end position="119"/>
    </location>
</feature>
<feature type="compositionally biased region" description="Low complexity" evidence="1">
    <location>
        <begin position="741"/>
        <end position="755"/>
    </location>
</feature>
<dbReference type="OrthoDB" id="249703at2759"/>
<feature type="compositionally biased region" description="Low complexity" evidence="1">
    <location>
        <begin position="1036"/>
        <end position="1049"/>
    </location>
</feature>
<sequence>MCLPAPEVIVAGTRTSVSAEDVRPEPLRPRHTPFCPLEEGRRVALRPQHALGTPCPKRGGRGKAKVKTPPSARRPKFNDNPPAPEIVEKNALAPNPSSIASASPTNGHESSGPDPDLGEDLVHNMRVLLQGKVECVPPNREQHPLFLHLKEQLDNCHVSARDLPSLKSAVSESLSQLKGESISKIPSTLSDAIKELFLSHLCEEESPETLAEEGLSYLKSQFSEATVVPLDQLDHNMVPVESVQIQEYRVQGDPEAKKPSLIDKSKLFSQMEDTFAKDTHQALKNKPVYTKKRELEDSPSPPILTPEMEIRSASANDENPTSYSDTPTPADLAKSLGRVRVNSKRTSESETSCDADSKMDEDISMFPTVLSRADAEMAVMALQFTTNKPSLKTVIRVPPSSSTIPTKKKKSHNRSNKTTLNNSADDELLIDDDHQEQSLIIDEDEDSSPRSSPITPINQSSSMSNANLGVNYSSGKASPDSHKSEEKSWPPRVYDICHYCGLKFGMLDTPLHVSQLKTSEVRKKVEDITGFEKDACLCDKCFRFLDRRAKNSKHGSNDICVNTTNSTMERRKRDESCRKDERKCIVRNCNREVSENVSKKWLVRLKKKLVRKISLDWERVGRGSVKAMFPLCHKHNSWVDFYSSCGLCKKKLTVGGICTLGISKQEVHELNVLLREDRIPAELVENHFVCKLCRTFCNIKQKSVMSPDVFKNQKAHKGFYKDYKKRLYQCLRLDGGENQDNNAEGNLSSSSNGGSKTPKKIHQVSQSDNPTKITIKTTTIPLDDEEVVPTERPSRKRRGGKEVFSGTPSSVKVTESSSCSVNIAFDLNTKKLWQDMHFPYGNYTAFFRHLILLEKFWRNGDLTLSETASDKSSAYIKSVYNRIRAYEGGRSNVKKSSLSSDVDLSASTRPDLSIPAAPLFLHEPYVEEEEDSKVKKDPPYKPPPNKEKQPEILKIPKVPLPSGSRVGSVDNNVHSNDEELGSPPTKIRVRTDLMHLGLIVKPVPNLMKDKLLSSSAVVSVINTNSITTIANSESSVVTSTPSVPNPVSTGAKKMSPHTISSMLNNFPSRLITPTPTPPPPPASSTSVTNLLNESQNSVAAPSTEKSSSNNQLFIKEQSSAIPLTFNNSIAEVLEAANKANKQSSKESIVSMALASKPEITITAKPLPKQQQATIPKVHPSWIQDKAGNKKPSSSTRSPIVDMTKLLQTQNPGLPPHLVAQDHLNTSGSPLKASTNVRPPVANIRMIRPASSSTTLLNPSTSSVLLNNSLVANQQKKSINNILDRLSGLKAVASTSPNPTKNIPPSSSLVQQLQAPPQHLPSPPPRMTGPQQHQQAAAAAAAATAQQLMWAFNPAGGGGSSSSSSSSSNIVGQHMVQYDWLSQTQALMMAGALPTLDQVQAAQRVQAFQELMNLGMGNKSTGNPRMRAPPPLTHMGKGLTGSVILGIQAHCRELVTTNTVATDEDNGKVHIGSETVQILDISGKMSR</sequence>
<feature type="compositionally biased region" description="Basic and acidic residues" evidence="1">
    <location>
        <begin position="932"/>
        <end position="951"/>
    </location>
</feature>
<name>A0A7R8D3C2_LEPSM</name>
<feature type="region of interest" description="Disordered" evidence="1">
    <location>
        <begin position="1036"/>
        <end position="1088"/>
    </location>
</feature>
<feature type="region of interest" description="Disordered" evidence="1">
    <location>
        <begin position="739"/>
        <end position="810"/>
    </location>
</feature>
<dbReference type="EMBL" id="HG994587">
    <property type="protein sequence ID" value="CAF3012405.1"/>
    <property type="molecule type" value="Genomic_DNA"/>
</dbReference>
<feature type="compositionally biased region" description="Low complexity" evidence="1">
    <location>
        <begin position="771"/>
        <end position="780"/>
    </location>
</feature>
<feature type="region of interest" description="Disordered" evidence="1">
    <location>
        <begin position="395"/>
        <end position="488"/>
    </location>
</feature>
<protein>
    <submittedName>
        <fullName evidence="2">(salmon louse) hypothetical protein</fullName>
    </submittedName>
</protein>
<evidence type="ECO:0000256" key="1">
    <source>
        <dbReference type="SAM" id="MobiDB-lite"/>
    </source>
</evidence>
<evidence type="ECO:0000313" key="3">
    <source>
        <dbReference type="Proteomes" id="UP000675881"/>
    </source>
</evidence>
<proteinExistence type="predicted"/>
<reference evidence="2" key="1">
    <citation type="submission" date="2021-02" db="EMBL/GenBank/DDBJ databases">
        <authorList>
            <person name="Bekaert M."/>
        </authorList>
    </citation>
    <scope>NUCLEOTIDE SEQUENCE</scope>
    <source>
        <strain evidence="2">IoA-00</strain>
    </source>
</reference>
<feature type="compositionally biased region" description="Low complexity" evidence="1">
    <location>
        <begin position="90"/>
        <end position="106"/>
    </location>
</feature>
<accession>A0A7R8D3C2</accession>
<feature type="region of interest" description="Disordered" evidence="1">
    <location>
        <begin position="927"/>
        <end position="966"/>
    </location>
</feature>
<feature type="compositionally biased region" description="Polar residues" evidence="1">
    <location>
        <begin position="455"/>
        <end position="476"/>
    </location>
</feature>
<gene>
    <name evidence="2" type="ORF">LSAA_13782</name>
</gene>
<feature type="compositionally biased region" description="Low complexity" evidence="1">
    <location>
        <begin position="1330"/>
        <end position="1339"/>
    </location>
</feature>
<evidence type="ECO:0000313" key="2">
    <source>
        <dbReference type="EMBL" id="CAF3012405.1"/>
    </source>
</evidence>
<keyword evidence="3" id="KW-1185">Reference proteome</keyword>
<feature type="compositionally biased region" description="Polar residues" evidence="1">
    <location>
        <begin position="1057"/>
        <end position="1067"/>
    </location>
</feature>
<feature type="compositionally biased region" description="Polar residues" evidence="1">
    <location>
        <begin position="313"/>
        <end position="327"/>
    </location>
</feature>
<dbReference type="Proteomes" id="UP000675881">
    <property type="component" value="Chromosome 8"/>
</dbReference>
<feature type="region of interest" description="Disordered" evidence="1">
    <location>
        <begin position="1292"/>
        <end position="1339"/>
    </location>
</feature>
<feature type="compositionally biased region" description="Basic and acidic residues" evidence="1">
    <location>
        <begin position="479"/>
        <end position="488"/>
    </location>
</feature>
<feature type="compositionally biased region" description="Polar residues" evidence="1">
    <location>
        <begin position="1292"/>
        <end position="1307"/>
    </location>
</feature>